<evidence type="ECO:0000313" key="1">
    <source>
        <dbReference type="EMBL" id="KAK4025731.1"/>
    </source>
</evidence>
<evidence type="ECO:0000313" key="2">
    <source>
        <dbReference type="Proteomes" id="UP001234178"/>
    </source>
</evidence>
<accession>A0ABR0AKT6</accession>
<gene>
    <name evidence="1" type="ORF">OUZ56_014781</name>
</gene>
<keyword evidence="2" id="KW-1185">Reference proteome</keyword>
<proteinExistence type="predicted"/>
<comment type="caution">
    <text evidence="1">The sequence shown here is derived from an EMBL/GenBank/DDBJ whole genome shotgun (WGS) entry which is preliminary data.</text>
</comment>
<protein>
    <submittedName>
        <fullName evidence="1">Uncharacterized protein</fullName>
    </submittedName>
</protein>
<dbReference type="Proteomes" id="UP001234178">
    <property type="component" value="Unassembled WGS sequence"/>
</dbReference>
<organism evidence="1 2">
    <name type="scientific">Daphnia magna</name>
    <dbReference type="NCBI Taxonomy" id="35525"/>
    <lineage>
        <taxon>Eukaryota</taxon>
        <taxon>Metazoa</taxon>
        <taxon>Ecdysozoa</taxon>
        <taxon>Arthropoda</taxon>
        <taxon>Crustacea</taxon>
        <taxon>Branchiopoda</taxon>
        <taxon>Diplostraca</taxon>
        <taxon>Cladocera</taxon>
        <taxon>Anomopoda</taxon>
        <taxon>Daphniidae</taxon>
        <taxon>Daphnia</taxon>
    </lineage>
</organism>
<reference evidence="1 2" key="1">
    <citation type="journal article" date="2023" name="Nucleic Acids Res.">
        <title>The hologenome of Daphnia magna reveals possible DNA methylation and microbiome-mediated evolution of the host genome.</title>
        <authorList>
            <person name="Chaturvedi A."/>
            <person name="Li X."/>
            <person name="Dhandapani V."/>
            <person name="Marshall H."/>
            <person name="Kissane S."/>
            <person name="Cuenca-Cambronero M."/>
            <person name="Asole G."/>
            <person name="Calvet F."/>
            <person name="Ruiz-Romero M."/>
            <person name="Marangio P."/>
            <person name="Guigo R."/>
            <person name="Rago D."/>
            <person name="Mirbahai L."/>
            <person name="Eastwood N."/>
            <person name="Colbourne J.K."/>
            <person name="Zhou J."/>
            <person name="Mallon E."/>
            <person name="Orsini L."/>
        </authorList>
    </citation>
    <scope>NUCLEOTIDE SEQUENCE [LARGE SCALE GENOMIC DNA]</scope>
    <source>
        <strain evidence="1">LRV0_1</strain>
    </source>
</reference>
<dbReference type="EMBL" id="JAOYFB010000038">
    <property type="protein sequence ID" value="KAK4025731.1"/>
    <property type="molecule type" value="Genomic_DNA"/>
</dbReference>
<sequence length="80" mass="9161">MTSRDVSILNSARIQRLTFGDVIKIQWNNIQLYLFSKLNLFHVLFKPLISLEIIVNVINIWKIIVDDAGYIDAYGVHAAS</sequence>
<name>A0ABR0AKT6_9CRUS</name>